<organism evidence="1 2">
    <name type="scientific">Secundilactobacillus pentosiphilus</name>
    <dbReference type="NCBI Taxonomy" id="1714682"/>
    <lineage>
        <taxon>Bacteria</taxon>
        <taxon>Bacillati</taxon>
        <taxon>Bacillota</taxon>
        <taxon>Bacilli</taxon>
        <taxon>Lactobacillales</taxon>
        <taxon>Lactobacillaceae</taxon>
        <taxon>Secundilactobacillus</taxon>
    </lineage>
</organism>
<protein>
    <submittedName>
        <fullName evidence="1">Uncharacterized protein</fullName>
    </submittedName>
</protein>
<dbReference type="Proteomes" id="UP000198430">
    <property type="component" value="Unassembled WGS sequence"/>
</dbReference>
<dbReference type="RefSeq" id="WP_089087737.1">
    <property type="nucleotide sequence ID" value="NZ_BCMH01000001.1"/>
</dbReference>
<dbReference type="AlphaFoldDB" id="A0A1Z5ILX5"/>
<dbReference type="EMBL" id="BCMH01000001">
    <property type="protein sequence ID" value="GAX02770.1"/>
    <property type="molecule type" value="Genomic_DNA"/>
</dbReference>
<keyword evidence="2" id="KW-1185">Reference proteome</keyword>
<accession>A0A1Z5ILX5</accession>
<comment type="caution">
    <text evidence="1">The sequence shown here is derived from an EMBL/GenBank/DDBJ whole genome shotgun (WGS) entry which is preliminary data.</text>
</comment>
<proteinExistence type="predicted"/>
<name>A0A1Z5ILX5_9LACO</name>
<sequence>MLTAQQLRAVIQQNRPFKRALSILKDDWQTINDQNPLARQLMTVDDLQFALALQSIQSENQFADTQNYASVMAFVHTHQDDFAPGSREFLLQAFK</sequence>
<reference evidence="1 2" key="1">
    <citation type="submission" date="2015-11" db="EMBL/GenBank/DDBJ databases">
        <title>Draft genome sequences of new species of the genus Lactobacillus isolated from orchardgrass silage.</title>
        <authorList>
            <person name="Tohno M."/>
            <person name="Tanizawa Y."/>
            <person name="Arita M."/>
        </authorList>
    </citation>
    <scope>NUCLEOTIDE SEQUENCE [LARGE SCALE GENOMIC DNA]</scope>
    <source>
        <strain evidence="1 2">IWT140</strain>
    </source>
</reference>
<evidence type="ECO:0000313" key="2">
    <source>
        <dbReference type="Proteomes" id="UP000198430"/>
    </source>
</evidence>
<gene>
    <name evidence="1" type="ORF">IWT140_00368</name>
</gene>
<evidence type="ECO:0000313" key="1">
    <source>
        <dbReference type="EMBL" id="GAX02770.1"/>
    </source>
</evidence>